<dbReference type="EMBL" id="JABSNM010000031">
    <property type="protein sequence ID" value="NRT58495.1"/>
    <property type="molecule type" value="Genomic_DNA"/>
</dbReference>
<organism evidence="3 4">
    <name type="scientific">Sphaerotilus uruguayifluvii</name>
    <dbReference type="NCBI Taxonomy" id="2735897"/>
    <lineage>
        <taxon>Bacteria</taxon>
        <taxon>Pseudomonadati</taxon>
        <taxon>Pseudomonadota</taxon>
        <taxon>Betaproteobacteria</taxon>
        <taxon>Burkholderiales</taxon>
        <taxon>Sphaerotilaceae</taxon>
        <taxon>Sphaerotilus</taxon>
    </lineage>
</organism>
<proteinExistence type="predicted"/>
<name>A0ABX2G8V4_9BURK</name>
<sequence length="299" mass="32835">MSVPQRLALIGLSAFERRTLESFFRLDAGRPGFEIVDDLPDCDWIIADGERADTLRQVRRLDRLEDTLLVGSPVTAGEDTPRCAARLPRPIDALALRRALDELVARRQARQQRPGALLRLPPSPGHQRQAALADREVHDFHASSGFSNTVLAEGDLRLERILVVSASPAECRLLRDTLMPLGYRVHLSRSAGEAERMTALAGYGFVFLGVGQGGPAGFQLGRRIKRQAVPGGGSMPVVVALAPRGSAIERIRATFAGCDAFLTTPLDEQELLHLLARHDRTFERVFQPTALMTPLELRA</sequence>
<gene>
    <name evidence="3" type="ORF">HNQ01_004263</name>
</gene>
<accession>A0ABX2G8V4</accession>
<dbReference type="SMART" id="SM00448">
    <property type="entry name" value="REC"/>
    <property type="match status" value="1"/>
</dbReference>
<dbReference type="InterPro" id="IPR011006">
    <property type="entry name" value="CheY-like_superfamily"/>
</dbReference>
<dbReference type="RefSeq" id="WP_173807511.1">
    <property type="nucleotide sequence ID" value="NZ_JABSNM010000031.1"/>
</dbReference>
<dbReference type="InterPro" id="IPR001789">
    <property type="entry name" value="Sig_transdc_resp-reg_receiver"/>
</dbReference>
<evidence type="ECO:0000313" key="4">
    <source>
        <dbReference type="Proteomes" id="UP001516061"/>
    </source>
</evidence>
<reference evidence="3 4" key="1">
    <citation type="submission" date="2020-05" db="EMBL/GenBank/DDBJ databases">
        <title>Genomic Encyclopedia of Type Strains, Phase IV (KMG-V): Genome sequencing to study the core and pangenomes of soil and plant-associated prokaryotes.</title>
        <authorList>
            <person name="Whitman W."/>
        </authorList>
    </citation>
    <scope>NUCLEOTIDE SEQUENCE [LARGE SCALE GENOMIC DNA]</scope>
    <source>
        <strain evidence="3 4">C29</strain>
    </source>
</reference>
<dbReference type="SUPFAM" id="SSF52172">
    <property type="entry name" value="CheY-like"/>
    <property type="match status" value="1"/>
</dbReference>
<comment type="caution">
    <text evidence="3">The sequence shown here is derived from an EMBL/GenBank/DDBJ whole genome shotgun (WGS) entry which is preliminary data.</text>
</comment>
<evidence type="ECO:0000313" key="3">
    <source>
        <dbReference type="EMBL" id="NRT58495.1"/>
    </source>
</evidence>
<keyword evidence="4" id="KW-1185">Reference proteome</keyword>
<dbReference type="Gene3D" id="3.40.50.2300">
    <property type="match status" value="1"/>
</dbReference>
<dbReference type="PROSITE" id="PS50110">
    <property type="entry name" value="RESPONSE_REGULATORY"/>
    <property type="match status" value="1"/>
</dbReference>
<evidence type="ECO:0000256" key="1">
    <source>
        <dbReference type="PROSITE-ProRule" id="PRU00169"/>
    </source>
</evidence>
<evidence type="ECO:0000259" key="2">
    <source>
        <dbReference type="PROSITE" id="PS50110"/>
    </source>
</evidence>
<feature type="domain" description="Response regulatory" evidence="2">
    <location>
        <begin position="160"/>
        <end position="279"/>
    </location>
</feature>
<dbReference type="Proteomes" id="UP001516061">
    <property type="component" value="Unassembled WGS sequence"/>
</dbReference>
<comment type="caution">
    <text evidence="1">Lacks conserved residue(s) required for the propagation of feature annotation.</text>
</comment>
<protein>
    <submittedName>
        <fullName evidence="3">CheY-like chemotaxis protein</fullName>
    </submittedName>
</protein>